<dbReference type="HOGENOM" id="CLU_168898_0_0_9"/>
<dbReference type="eggNOG" id="ENOG50335RP">
    <property type="taxonomic scope" value="Bacteria"/>
</dbReference>
<gene>
    <name evidence="1" type="ordered locus">HBHAL_4282</name>
</gene>
<accession>I0JR53</accession>
<proteinExistence type="predicted"/>
<dbReference type="Proteomes" id="UP000007397">
    <property type="component" value="Chromosome"/>
</dbReference>
<evidence type="ECO:0000313" key="1">
    <source>
        <dbReference type="EMBL" id="CCG46623.1"/>
    </source>
</evidence>
<dbReference type="AlphaFoldDB" id="I0JR53"/>
<evidence type="ECO:0000313" key="2">
    <source>
        <dbReference type="Proteomes" id="UP000007397"/>
    </source>
</evidence>
<protein>
    <submittedName>
        <fullName evidence="1">Uncharacterized protein</fullName>
    </submittedName>
</protein>
<dbReference type="PATRIC" id="fig|866895.3.peg.3319"/>
<name>I0JR53_HALH3</name>
<reference evidence="1 2" key="1">
    <citation type="journal article" date="2013" name="Environ. Microbiol.">
        <title>Chloride and organic osmolytes: a hybrid strategy to cope with elevated salinities by the moderately halophilic, chloride-dependent bacterium Halobacillus halophilus.</title>
        <authorList>
            <person name="Saum S.H."/>
            <person name="Pfeiffer F."/>
            <person name="Palm P."/>
            <person name="Rampp M."/>
            <person name="Schuster S.C."/>
            <person name="Muller V."/>
            <person name="Oesterhelt D."/>
        </authorList>
    </citation>
    <scope>NUCLEOTIDE SEQUENCE [LARGE SCALE GENOMIC DNA]</scope>
    <source>
        <strain evidence="2">ATCC 35676 / DSM 2266 / JCM 20832 / KCTC 3685 / LMG 17431 / NBRC 102448 / NCIMB 2269</strain>
    </source>
</reference>
<dbReference type="KEGG" id="hhd:HBHAL_4282"/>
<keyword evidence="2" id="KW-1185">Reference proteome</keyword>
<dbReference type="EMBL" id="HE717023">
    <property type="protein sequence ID" value="CCG46623.1"/>
    <property type="molecule type" value="Genomic_DNA"/>
</dbReference>
<organism evidence="1 2">
    <name type="scientific">Halobacillus halophilus (strain ATCC 35676 / DSM 2266 / JCM 20832 / KCTC 3685 / LMG 17431 / NBRC 102448 / NCIMB 2269)</name>
    <name type="common">Sporosarcina halophila</name>
    <dbReference type="NCBI Taxonomy" id="866895"/>
    <lineage>
        <taxon>Bacteria</taxon>
        <taxon>Bacillati</taxon>
        <taxon>Bacillota</taxon>
        <taxon>Bacilli</taxon>
        <taxon>Bacillales</taxon>
        <taxon>Bacillaceae</taxon>
        <taxon>Halobacillus</taxon>
    </lineage>
</organism>
<sequence length="116" mass="13105">MLRCSWCMKKIKENDPVFGLSVKFAEGVDYSDQEGSITQLWLETRNTSVPMIVTTADSEAKEDGSDAMFALCSEKCGKKMKETLNKETTTIKEFKDIYGIKNVQQLSYFNDFSSAC</sequence>